<protein>
    <submittedName>
        <fullName evidence="1">Uncharacterized protein</fullName>
    </submittedName>
</protein>
<proteinExistence type="predicted"/>
<dbReference type="EMBL" id="KZ451921">
    <property type="protein sequence ID" value="PKA62008.1"/>
    <property type="molecule type" value="Genomic_DNA"/>
</dbReference>
<name>A0A2I0B2J4_9ASPA</name>
<sequence>MATMKLTNFVADGITISGGVAVFCGGLRRFDSGLGHDGDWAWPATLTATASCRRAGRRESLELCWRQ</sequence>
<dbReference type="Proteomes" id="UP000236161">
    <property type="component" value="Unassembled WGS sequence"/>
</dbReference>
<keyword evidence="2" id="KW-1185">Reference proteome</keyword>
<evidence type="ECO:0000313" key="1">
    <source>
        <dbReference type="EMBL" id="PKA62008.1"/>
    </source>
</evidence>
<evidence type="ECO:0000313" key="2">
    <source>
        <dbReference type="Proteomes" id="UP000236161"/>
    </source>
</evidence>
<reference evidence="1 2" key="1">
    <citation type="journal article" date="2017" name="Nature">
        <title>The Apostasia genome and the evolution of orchids.</title>
        <authorList>
            <person name="Zhang G.Q."/>
            <person name="Liu K.W."/>
            <person name="Li Z."/>
            <person name="Lohaus R."/>
            <person name="Hsiao Y.Y."/>
            <person name="Niu S.C."/>
            <person name="Wang J.Y."/>
            <person name="Lin Y.C."/>
            <person name="Xu Q."/>
            <person name="Chen L.J."/>
            <person name="Yoshida K."/>
            <person name="Fujiwara S."/>
            <person name="Wang Z.W."/>
            <person name="Zhang Y.Q."/>
            <person name="Mitsuda N."/>
            <person name="Wang M."/>
            <person name="Liu G.H."/>
            <person name="Pecoraro L."/>
            <person name="Huang H.X."/>
            <person name="Xiao X.J."/>
            <person name="Lin M."/>
            <person name="Wu X.Y."/>
            <person name="Wu W.L."/>
            <person name="Chen Y.Y."/>
            <person name="Chang S.B."/>
            <person name="Sakamoto S."/>
            <person name="Ohme-Takagi M."/>
            <person name="Yagi M."/>
            <person name="Zeng S.J."/>
            <person name="Shen C.Y."/>
            <person name="Yeh C.M."/>
            <person name="Luo Y.B."/>
            <person name="Tsai W.C."/>
            <person name="Van de Peer Y."/>
            <person name="Liu Z.J."/>
        </authorList>
    </citation>
    <scope>NUCLEOTIDE SEQUENCE [LARGE SCALE GENOMIC DNA]</scope>
    <source>
        <strain evidence="2">cv. Shenzhen</strain>
        <tissue evidence="1">Stem</tissue>
    </source>
</reference>
<organism evidence="1 2">
    <name type="scientific">Apostasia shenzhenica</name>
    <dbReference type="NCBI Taxonomy" id="1088818"/>
    <lineage>
        <taxon>Eukaryota</taxon>
        <taxon>Viridiplantae</taxon>
        <taxon>Streptophyta</taxon>
        <taxon>Embryophyta</taxon>
        <taxon>Tracheophyta</taxon>
        <taxon>Spermatophyta</taxon>
        <taxon>Magnoliopsida</taxon>
        <taxon>Liliopsida</taxon>
        <taxon>Asparagales</taxon>
        <taxon>Orchidaceae</taxon>
        <taxon>Apostasioideae</taxon>
        <taxon>Apostasia</taxon>
    </lineage>
</organism>
<gene>
    <name evidence="1" type="ORF">AXF42_Ash018233</name>
</gene>
<accession>A0A2I0B2J4</accession>
<dbReference type="AlphaFoldDB" id="A0A2I0B2J4"/>